<dbReference type="AlphaFoldDB" id="N0DXF5"/>
<accession>N0DXF5</accession>
<sequence>MAAFSGRRPGQWGLDVEGVTSRLEQALGVALTFDACGGGNGGDGYDAALIDLLRARQVPATLFLNRRWIVANPALAAELAADPLFELESHGVRHVPLSVTGSEAYGIAGTASVGEAYDEVVAANDWFAATLGRTPWFFRSGTAHYDEVAVAISRSVGQAVAGFSVNADAGATYTATQVAGELARVRPGDIVISHMNRPGRGTSGGYAAALPTLLDRGVRFVRLRDGF</sequence>
<reference evidence="2 3" key="1">
    <citation type="journal article" date="2013" name="ISME J.">
        <title>A metabolic model for members of the genus Tetrasphaera involved in enhanced biological phosphorus removal.</title>
        <authorList>
            <person name="Kristiansen R."/>
            <person name="Nguyen H.T.T."/>
            <person name="Saunders A.M."/>
            <person name="Nielsen J.L."/>
            <person name="Wimmer R."/>
            <person name="Le V.Q."/>
            <person name="McIlroy S.J."/>
            <person name="Petrovski S."/>
            <person name="Seviour R.J."/>
            <person name="Calteau A."/>
            <person name="Nielsen K.L."/>
            <person name="Nielsen P.H."/>
        </authorList>
    </citation>
    <scope>NUCLEOTIDE SEQUENCE [LARGE SCALE GENOMIC DNA]</scope>
    <source>
        <strain evidence="2 3">Lp2</strain>
    </source>
</reference>
<dbReference type="GO" id="GO:0005975">
    <property type="term" value="P:carbohydrate metabolic process"/>
    <property type="evidence" value="ECO:0007669"/>
    <property type="project" value="InterPro"/>
</dbReference>
<dbReference type="STRING" id="1193181.BN10_1080011"/>
<dbReference type="HOGENOM" id="CLU_021264_4_0_11"/>
<name>N0DXF5_9MICO</name>
<dbReference type="GO" id="GO:0016810">
    <property type="term" value="F:hydrolase activity, acting on carbon-nitrogen (but not peptide) bonds"/>
    <property type="evidence" value="ECO:0007669"/>
    <property type="project" value="InterPro"/>
</dbReference>
<dbReference type="InterPro" id="IPR011330">
    <property type="entry name" value="Glyco_hydro/deAcase_b/a-brl"/>
</dbReference>
<evidence type="ECO:0000313" key="2">
    <source>
        <dbReference type="EMBL" id="CCH68613.1"/>
    </source>
</evidence>
<gene>
    <name evidence="2" type="ORF">BN10_1080011</name>
</gene>
<evidence type="ECO:0000313" key="3">
    <source>
        <dbReference type="Proteomes" id="UP000013167"/>
    </source>
</evidence>
<dbReference type="PANTHER" id="PTHR10587:SF134">
    <property type="entry name" value="SECRETED PROTEIN"/>
    <property type="match status" value="1"/>
</dbReference>
<dbReference type="SUPFAM" id="SSF88713">
    <property type="entry name" value="Glycoside hydrolase/deacetylase"/>
    <property type="match status" value="1"/>
</dbReference>
<dbReference type="Pfam" id="PF01522">
    <property type="entry name" value="Polysacc_deac_1"/>
    <property type="match status" value="1"/>
</dbReference>
<dbReference type="eggNOG" id="COG0726">
    <property type="taxonomic scope" value="Bacteria"/>
</dbReference>
<dbReference type="PROSITE" id="PS51677">
    <property type="entry name" value="NODB"/>
    <property type="match status" value="1"/>
</dbReference>
<dbReference type="Proteomes" id="UP000013167">
    <property type="component" value="Unassembled WGS sequence"/>
</dbReference>
<dbReference type="EMBL" id="CAIZ01000011">
    <property type="protein sequence ID" value="CCH68613.1"/>
    <property type="molecule type" value="Genomic_DNA"/>
</dbReference>
<evidence type="ECO:0000259" key="1">
    <source>
        <dbReference type="PROSITE" id="PS51677"/>
    </source>
</evidence>
<feature type="domain" description="NodB homology" evidence="1">
    <location>
        <begin position="27"/>
        <end position="227"/>
    </location>
</feature>
<keyword evidence="3" id="KW-1185">Reference proteome</keyword>
<proteinExistence type="predicted"/>
<dbReference type="InterPro" id="IPR050248">
    <property type="entry name" value="Polysacc_deacetylase_ArnD"/>
</dbReference>
<comment type="caution">
    <text evidence="2">The sequence shown here is derived from an EMBL/GenBank/DDBJ whole genome shotgun (WGS) entry which is preliminary data.</text>
</comment>
<dbReference type="PANTHER" id="PTHR10587">
    <property type="entry name" value="GLYCOSYL TRANSFERASE-RELATED"/>
    <property type="match status" value="1"/>
</dbReference>
<dbReference type="InterPro" id="IPR002509">
    <property type="entry name" value="NODB_dom"/>
</dbReference>
<dbReference type="Gene3D" id="3.20.20.370">
    <property type="entry name" value="Glycoside hydrolase/deacetylase"/>
    <property type="match status" value="1"/>
</dbReference>
<organism evidence="2 3">
    <name type="scientific">Phycicoccus elongatus Lp2</name>
    <dbReference type="NCBI Taxonomy" id="1193181"/>
    <lineage>
        <taxon>Bacteria</taxon>
        <taxon>Bacillati</taxon>
        <taxon>Actinomycetota</taxon>
        <taxon>Actinomycetes</taxon>
        <taxon>Micrococcales</taxon>
        <taxon>Intrasporangiaceae</taxon>
        <taxon>Phycicoccus</taxon>
    </lineage>
</organism>
<protein>
    <submittedName>
        <fullName evidence="2">Putative polysaccharide deacetylase domain protein</fullName>
    </submittedName>
</protein>